<dbReference type="EMBL" id="CP071796">
    <property type="protein sequence ID" value="QTD43846.1"/>
    <property type="molecule type" value="Genomic_DNA"/>
</dbReference>
<feature type="transmembrane region" description="Helical" evidence="2">
    <location>
        <begin position="22"/>
        <end position="42"/>
    </location>
</feature>
<evidence type="ECO:0000313" key="3">
    <source>
        <dbReference type="EMBL" id="QTD43846.1"/>
    </source>
</evidence>
<keyword evidence="2" id="KW-0812">Transmembrane</keyword>
<evidence type="ECO:0000256" key="1">
    <source>
        <dbReference type="SAM" id="MobiDB-lite"/>
    </source>
</evidence>
<proteinExistence type="predicted"/>
<gene>
    <name evidence="3" type="ORF">J1M35_11895</name>
</gene>
<accession>A0A975H259</accession>
<protein>
    <submittedName>
        <fullName evidence="3">Uncharacterized protein</fullName>
    </submittedName>
</protein>
<feature type="transmembrane region" description="Helical" evidence="2">
    <location>
        <begin position="48"/>
        <end position="67"/>
    </location>
</feature>
<evidence type="ECO:0000313" key="4">
    <source>
        <dbReference type="Proteomes" id="UP000663903"/>
    </source>
</evidence>
<sequence length="122" mass="13350">MPPPSASAANGLERLLVRLMGWLVWGTLALMGVVFALSLFIWLSVMVLVSLVASLVTGRPAAVTMLWRRYRDMTRQRWPQRQPPSATPRADAAQATGAAAPTGVQDVRWREVRDAADGPPRS</sequence>
<dbReference type="KEGG" id="otd:J1M35_11895"/>
<keyword evidence="2" id="KW-0472">Membrane</keyword>
<keyword evidence="2" id="KW-1133">Transmembrane helix</keyword>
<keyword evidence="4" id="KW-1185">Reference proteome</keyword>
<feature type="region of interest" description="Disordered" evidence="1">
    <location>
        <begin position="75"/>
        <end position="122"/>
    </location>
</feature>
<dbReference type="AlphaFoldDB" id="A0A975H259"/>
<feature type="compositionally biased region" description="Basic and acidic residues" evidence="1">
    <location>
        <begin position="107"/>
        <end position="116"/>
    </location>
</feature>
<name>A0A975H259_9BURK</name>
<reference evidence="3" key="1">
    <citation type="submission" date="2021-03" db="EMBL/GenBank/DDBJ databases">
        <title>Ottowia sp. 27C isolated from the cloaca of a Giant Asian pond turtle (Heosemys grandis).</title>
        <authorList>
            <person name="Spergser J."/>
            <person name="Busse H.-J."/>
        </authorList>
    </citation>
    <scope>NUCLEOTIDE SEQUENCE</scope>
    <source>
        <strain evidence="3">27C</strain>
    </source>
</reference>
<dbReference type="RefSeq" id="WP_208007255.1">
    <property type="nucleotide sequence ID" value="NZ_CP071796.1"/>
</dbReference>
<dbReference type="Proteomes" id="UP000663903">
    <property type="component" value="Chromosome"/>
</dbReference>
<organism evidence="3 4">
    <name type="scientific">Ottowia testudinis</name>
    <dbReference type="NCBI Taxonomy" id="2816950"/>
    <lineage>
        <taxon>Bacteria</taxon>
        <taxon>Pseudomonadati</taxon>
        <taxon>Pseudomonadota</taxon>
        <taxon>Betaproteobacteria</taxon>
        <taxon>Burkholderiales</taxon>
        <taxon>Comamonadaceae</taxon>
        <taxon>Ottowia</taxon>
    </lineage>
</organism>
<evidence type="ECO:0000256" key="2">
    <source>
        <dbReference type="SAM" id="Phobius"/>
    </source>
</evidence>
<feature type="compositionally biased region" description="Low complexity" evidence="1">
    <location>
        <begin position="87"/>
        <end position="102"/>
    </location>
</feature>